<evidence type="ECO:0008006" key="4">
    <source>
        <dbReference type="Google" id="ProtNLM"/>
    </source>
</evidence>
<comment type="caution">
    <text evidence="2">The sequence shown here is derived from an EMBL/GenBank/DDBJ whole genome shotgun (WGS) entry which is preliminary data.</text>
</comment>
<dbReference type="EMBL" id="JACAZE010000005">
    <property type="protein sequence ID" value="KAF7316691.1"/>
    <property type="molecule type" value="Genomic_DNA"/>
</dbReference>
<keyword evidence="3" id="KW-1185">Reference proteome</keyword>
<reference evidence="2" key="1">
    <citation type="submission" date="2020-05" db="EMBL/GenBank/DDBJ databases">
        <title>Mycena genomes resolve the evolution of fungal bioluminescence.</title>
        <authorList>
            <person name="Tsai I.J."/>
        </authorList>
    </citation>
    <scope>NUCLEOTIDE SEQUENCE</scope>
    <source>
        <strain evidence="2">110903Hualien_Pintung</strain>
    </source>
</reference>
<organism evidence="2 3">
    <name type="scientific">Mycena chlorophos</name>
    <name type="common">Agaric fungus</name>
    <name type="synonym">Agaricus chlorophos</name>
    <dbReference type="NCBI Taxonomy" id="658473"/>
    <lineage>
        <taxon>Eukaryota</taxon>
        <taxon>Fungi</taxon>
        <taxon>Dikarya</taxon>
        <taxon>Basidiomycota</taxon>
        <taxon>Agaricomycotina</taxon>
        <taxon>Agaricomycetes</taxon>
        <taxon>Agaricomycetidae</taxon>
        <taxon>Agaricales</taxon>
        <taxon>Marasmiineae</taxon>
        <taxon>Mycenaceae</taxon>
        <taxon>Mycena</taxon>
    </lineage>
</organism>
<proteinExistence type="predicted"/>
<sequence>MNNQGQGFLVNVFLHDEEEARQVRVEMEENKQLMASLDAEIAKANAALQELLNQRAAAQKLLESNHAPSDGEARAIRDIIRSKESLFQELTGKIGDAEAELDTALSQAEGDADPQVENARTVLVGLLQERDAAHETLEAHRALLSPIRRLPPEVLGEIFIQCLPKDPPFVQARVDRCPLLLLQVCSNWRETALCTPALWASIRIDITTNSCLPNLAFVKTWLDRSGSCPLSFQINESLQMDHYEEFMTTASSILALYAPHYHRWRNVHLEYEDWRIDTGFSKLHRGLEPPESLETLYLARDFWRTNEEAQLLLLLSAPQLQSCNWVSNTSLADICVSFPQLRRLFLERPVARDVFMRILDEGASLSVAQFFVLATPSSHSIGPQNDLRILRHNLTSLDLTTDLFGPLFNQLELPSLIHLSVRRFNNIPPHPTPVWPQEAFMSFLARSKCALQTISMNDTDIAPSGMSEFLRHVSPSLEKLVLNNDRRMRHVIVDDDVLRLLTRREEDADECVCPRLAMIKFWDCHRSTDGVLADMIESRWKTKTSAGPGRLLNIAFLILEGAVDHPEDLRRLNVLNEERLGITILRR</sequence>
<dbReference type="Gene3D" id="3.80.10.10">
    <property type="entry name" value="Ribonuclease Inhibitor"/>
    <property type="match status" value="1"/>
</dbReference>
<name>A0A8H6THB0_MYCCL</name>
<dbReference type="Proteomes" id="UP000613580">
    <property type="component" value="Unassembled WGS sequence"/>
</dbReference>
<dbReference type="AlphaFoldDB" id="A0A8H6THB0"/>
<evidence type="ECO:0000313" key="3">
    <source>
        <dbReference type="Proteomes" id="UP000613580"/>
    </source>
</evidence>
<evidence type="ECO:0000256" key="1">
    <source>
        <dbReference type="SAM" id="Coils"/>
    </source>
</evidence>
<gene>
    <name evidence="2" type="ORF">HMN09_00402200</name>
</gene>
<evidence type="ECO:0000313" key="2">
    <source>
        <dbReference type="EMBL" id="KAF7316691.1"/>
    </source>
</evidence>
<feature type="coiled-coil region" evidence="1">
    <location>
        <begin position="20"/>
        <end position="61"/>
    </location>
</feature>
<dbReference type="SUPFAM" id="SSF52047">
    <property type="entry name" value="RNI-like"/>
    <property type="match status" value="1"/>
</dbReference>
<keyword evidence="1" id="KW-0175">Coiled coil</keyword>
<dbReference type="InterPro" id="IPR032675">
    <property type="entry name" value="LRR_dom_sf"/>
</dbReference>
<accession>A0A8H6THB0</accession>
<dbReference type="OrthoDB" id="3253362at2759"/>
<protein>
    <recommendedName>
        <fullName evidence="4">F-box domain-containing protein</fullName>
    </recommendedName>
</protein>